<accession>A0ABR6KFW8</accession>
<dbReference type="RefSeq" id="WP_183668383.1">
    <property type="nucleotide sequence ID" value="NZ_BMPB01000006.1"/>
</dbReference>
<dbReference type="EMBL" id="JACHOC010000001">
    <property type="protein sequence ID" value="MBB4620336.1"/>
    <property type="molecule type" value="Genomic_DNA"/>
</dbReference>
<protein>
    <recommendedName>
        <fullName evidence="3">6-bladed beta-propeller</fullName>
    </recommendedName>
</protein>
<comment type="caution">
    <text evidence="1">The sequence shown here is derived from an EMBL/GenBank/DDBJ whole genome shotgun (WGS) entry which is preliminary data.</text>
</comment>
<evidence type="ECO:0000313" key="1">
    <source>
        <dbReference type="EMBL" id="MBB4620336.1"/>
    </source>
</evidence>
<sequence length="373" mass="43578">MNKYFFISLLCMLLLSCNKQNSKTEQKILQVELSPQKLAASTLFKKIEVIPLETNDQCLIKAIGRIIETDNKYYILDDDKDAGILFCFDKQGKYLSKIDKKGNGPGEYNLIYEAIVKPEENLIHLLSPMGAIHTYTTDGQFIKRNLLPAGGETDMIEIDKGLFAYWTLLGNPEENTVTFYDMDKEEVTGGFWKTTDDNFMTNMCIDVFYKYNNENYFSTQFANEVYRFTKDTVELAYKWDFGPANINLKPFKERVKEDPNVFPQLTESHEIPYSFFRQFQNKDYYYTVLNTWNIDKWCNVFYRKKDGKSFVFDTLEGGVKIKKTSIFTDEYMISVVSPEEIGTFHNSLPTEEFNKVKDLPEDANFCLVKYYFK</sequence>
<keyword evidence="2" id="KW-1185">Reference proteome</keyword>
<evidence type="ECO:0008006" key="3">
    <source>
        <dbReference type="Google" id="ProtNLM"/>
    </source>
</evidence>
<dbReference type="Pfam" id="PF17170">
    <property type="entry name" value="DUF5128"/>
    <property type="match status" value="1"/>
</dbReference>
<dbReference type="SUPFAM" id="SSF63825">
    <property type="entry name" value="YWTD domain"/>
    <property type="match status" value="1"/>
</dbReference>
<name>A0ABR6KFW8_9BACT</name>
<reference evidence="1 2" key="1">
    <citation type="submission" date="2020-08" db="EMBL/GenBank/DDBJ databases">
        <title>Genomic Encyclopedia of Type Strains, Phase IV (KMG-IV): sequencing the most valuable type-strain genomes for metagenomic binning, comparative biology and taxonomic classification.</title>
        <authorList>
            <person name="Goeker M."/>
        </authorList>
    </citation>
    <scope>NUCLEOTIDE SEQUENCE [LARGE SCALE GENOMIC DNA]</scope>
    <source>
        <strain evidence="1 2">DSM 102983</strain>
    </source>
</reference>
<proteinExistence type="predicted"/>
<dbReference type="Proteomes" id="UP000533637">
    <property type="component" value="Unassembled WGS sequence"/>
</dbReference>
<dbReference type="PROSITE" id="PS51257">
    <property type="entry name" value="PROKAR_LIPOPROTEIN"/>
    <property type="match status" value="1"/>
</dbReference>
<gene>
    <name evidence="1" type="ORF">GGQ57_000210</name>
</gene>
<dbReference type="InterPro" id="IPR011042">
    <property type="entry name" value="6-blade_b-propeller_TolB-like"/>
</dbReference>
<organism evidence="1 2">
    <name type="scientific">Parabacteroides faecis</name>
    <dbReference type="NCBI Taxonomy" id="1217282"/>
    <lineage>
        <taxon>Bacteria</taxon>
        <taxon>Pseudomonadati</taxon>
        <taxon>Bacteroidota</taxon>
        <taxon>Bacteroidia</taxon>
        <taxon>Bacteroidales</taxon>
        <taxon>Tannerellaceae</taxon>
        <taxon>Parabacteroides</taxon>
    </lineage>
</organism>
<evidence type="ECO:0000313" key="2">
    <source>
        <dbReference type="Proteomes" id="UP000533637"/>
    </source>
</evidence>
<dbReference type="Gene3D" id="2.120.10.30">
    <property type="entry name" value="TolB, C-terminal domain"/>
    <property type="match status" value="1"/>
</dbReference>